<comment type="similarity">
    <text evidence="1">Belongs to the ComF/GntX family.</text>
</comment>
<evidence type="ECO:0000313" key="3">
    <source>
        <dbReference type="EMBL" id="KOO49616.1"/>
    </source>
</evidence>
<dbReference type="AlphaFoldDB" id="A0A0M0LF87"/>
<gene>
    <name evidence="3" type="ORF">AMD00_14855</name>
</gene>
<proteinExistence type="inferred from homology"/>
<comment type="caution">
    <text evidence="3">The sequence shown here is derived from an EMBL/GenBank/DDBJ whole genome shotgun (WGS) entry which is preliminary data.</text>
</comment>
<dbReference type="EMBL" id="LILB01000005">
    <property type="protein sequence ID" value="KOO49616.1"/>
    <property type="molecule type" value="Genomic_DNA"/>
</dbReference>
<dbReference type="InterPro" id="IPR051910">
    <property type="entry name" value="ComF/GntX_DNA_util-trans"/>
</dbReference>
<protein>
    <recommendedName>
        <fullName evidence="2">Phosphoribosyltransferase domain-containing protein</fullName>
    </recommendedName>
</protein>
<evidence type="ECO:0000313" key="4">
    <source>
        <dbReference type="Proteomes" id="UP000036867"/>
    </source>
</evidence>
<dbReference type="Pfam" id="PF00156">
    <property type="entry name" value="Pribosyltran"/>
    <property type="match status" value="1"/>
</dbReference>
<keyword evidence="4" id="KW-1185">Reference proteome</keyword>
<dbReference type="CDD" id="cd06223">
    <property type="entry name" value="PRTases_typeI"/>
    <property type="match status" value="1"/>
</dbReference>
<dbReference type="OrthoDB" id="9779910at2"/>
<dbReference type="InterPro" id="IPR029057">
    <property type="entry name" value="PRTase-like"/>
</dbReference>
<dbReference type="STRING" id="263475.AMD00_14855"/>
<dbReference type="PANTHER" id="PTHR47505">
    <property type="entry name" value="DNA UTILIZATION PROTEIN YHGH"/>
    <property type="match status" value="1"/>
</dbReference>
<dbReference type="SUPFAM" id="SSF53271">
    <property type="entry name" value="PRTase-like"/>
    <property type="match status" value="1"/>
</dbReference>
<reference evidence="4" key="1">
    <citation type="submission" date="2015-08" db="EMBL/GenBank/DDBJ databases">
        <title>Fjat-10028 dsm 16317.</title>
        <authorList>
            <person name="Liu B."/>
            <person name="Wang J."/>
            <person name="Zhu Y."/>
            <person name="Liu G."/>
            <person name="Chen Q."/>
            <person name="Chen Z."/>
            <person name="Lan J."/>
            <person name="Che J."/>
            <person name="Ge C."/>
            <person name="Shi H."/>
            <person name="Pan Z."/>
            <person name="Liu X."/>
        </authorList>
    </citation>
    <scope>NUCLEOTIDE SEQUENCE [LARGE SCALE GENOMIC DNA]</scope>
    <source>
        <strain evidence="4">DSM 16317</strain>
    </source>
</reference>
<dbReference type="PANTHER" id="PTHR47505:SF1">
    <property type="entry name" value="DNA UTILIZATION PROTEIN YHGH"/>
    <property type="match status" value="1"/>
</dbReference>
<feature type="domain" description="Phosphoribosyltransferase" evidence="2">
    <location>
        <begin position="135"/>
        <end position="198"/>
    </location>
</feature>
<evidence type="ECO:0000256" key="1">
    <source>
        <dbReference type="ARBA" id="ARBA00008007"/>
    </source>
</evidence>
<dbReference type="InterPro" id="IPR000836">
    <property type="entry name" value="PRTase_dom"/>
</dbReference>
<evidence type="ECO:0000259" key="2">
    <source>
        <dbReference type="Pfam" id="PF00156"/>
    </source>
</evidence>
<dbReference type="Gene3D" id="3.40.50.2020">
    <property type="match status" value="1"/>
</dbReference>
<name>A0A0M0LF87_9BACL</name>
<accession>A0A0M0LF87</accession>
<organism evidence="3 4">
    <name type="scientific">Viridibacillus arvi</name>
    <dbReference type="NCBI Taxonomy" id="263475"/>
    <lineage>
        <taxon>Bacteria</taxon>
        <taxon>Bacillati</taxon>
        <taxon>Bacillota</taxon>
        <taxon>Bacilli</taxon>
        <taxon>Bacillales</taxon>
        <taxon>Caryophanaceae</taxon>
        <taxon>Viridibacillus</taxon>
    </lineage>
</organism>
<sequence>MNTICYLCSKPLKSRLTWKQLIMYEQQAVICSTCDSKFELVKPEEQKSPDIQALFHYNEAMKDFLHQYKFFKDIVLKDVFRSEIAKALKNADAVIVPIPMHPEKIKTRTFAHIDELLKAVGIPYTHLLEKITIESQSSKSKMEREQSAQLFQLKPNSIIENRPHILIDDIVTTGTTLKHAKAILIAAGAPSVKAFTLIQG</sequence>
<dbReference type="Proteomes" id="UP000036867">
    <property type="component" value="Unassembled WGS sequence"/>
</dbReference>